<dbReference type="EMBL" id="RZNJ01000001">
    <property type="protein sequence ID" value="RUT34464.1"/>
    <property type="molecule type" value="Genomic_DNA"/>
</dbReference>
<proteinExistence type="predicted"/>
<organism evidence="2 3">
    <name type="scientific">Arsenicitalea aurantiaca</name>
    <dbReference type="NCBI Taxonomy" id="1783274"/>
    <lineage>
        <taxon>Bacteria</taxon>
        <taxon>Pseudomonadati</taxon>
        <taxon>Pseudomonadota</taxon>
        <taxon>Alphaproteobacteria</taxon>
        <taxon>Hyphomicrobiales</taxon>
        <taxon>Devosiaceae</taxon>
        <taxon>Arsenicitalea</taxon>
    </lineage>
</organism>
<comment type="caution">
    <text evidence="2">The sequence shown here is derived from an EMBL/GenBank/DDBJ whole genome shotgun (WGS) entry which is preliminary data.</text>
</comment>
<evidence type="ECO:0000313" key="2">
    <source>
        <dbReference type="EMBL" id="RUT34464.1"/>
    </source>
</evidence>
<evidence type="ECO:0000313" key="3">
    <source>
        <dbReference type="Proteomes" id="UP000281547"/>
    </source>
</evidence>
<dbReference type="InterPro" id="IPR036514">
    <property type="entry name" value="SGNH_hydro_sf"/>
</dbReference>
<protein>
    <submittedName>
        <fullName evidence="2">DUF459 domain-containing protein</fullName>
    </submittedName>
</protein>
<name>A0A433XKC3_9HYPH</name>
<gene>
    <name evidence="2" type="ORF">EMQ25_00425</name>
</gene>
<dbReference type="Pfam" id="PF04311">
    <property type="entry name" value="DUF459"/>
    <property type="match status" value="1"/>
</dbReference>
<reference evidence="2 3" key="1">
    <citation type="journal article" date="2016" name="Int. J. Syst. Evol. Microbiol.">
        <title>Arsenicitalea aurantiaca gen. nov., sp. nov., a new member of the family Hyphomicrobiaceae, isolated from high-arsenic sediment.</title>
        <authorList>
            <person name="Mu Y."/>
            <person name="Zhou L."/>
            <person name="Zeng X.C."/>
            <person name="Liu L."/>
            <person name="Pan Y."/>
            <person name="Chen X."/>
            <person name="Wang J."/>
            <person name="Li S."/>
            <person name="Li W.J."/>
            <person name="Wang Y."/>
        </authorList>
    </citation>
    <scope>NUCLEOTIDE SEQUENCE [LARGE SCALE GENOMIC DNA]</scope>
    <source>
        <strain evidence="2 3">42-50</strain>
    </source>
</reference>
<dbReference type="InterPro" id="IPR007407">
    <property type="entry name" value="DUF459"/>
</dbReference>
<dbReference type="OrthoDB" id="9805649at2"/>
<dbReference type="AlphaFoldDB" id="A0A433XKC3"/>
<evidence type="ECO:0000256" key="1">
    <source>
        <dbReference type="SAM" id="MobiDB-lite"/>
    </source>
</evidence>
<keyword evidence="3" id="KW-1185">Reference proteome</keyword>
<dbReference type="SUPFAM" id="SSF52266">
    <property type="entry name" value="SGNH hydrolase"/>
    <property type="match status" value="1"/>
</dbReference>
<dbReference type="GO" id="GO:0016788">
    <property type="term" value="F:hydrolase activity, acting on ester bonds"/>
    <property type="evidence" value="ECO:0007669"/>
    <property type="project" value="UniProtKB-ARBA"/>
</dbReference>
<feature type="compositionally biased region" description="Low complexity" evidence="1">
    <location>
        <begin position="82"/>
        <end position="119"/>
    </location>
</feature>
<dbReference type="Gene3D" id="3.40.50.1110">
    <property type="entry name" value="SGNH hydrolase"/>
    <property type="match status" value="1"/>
</dbReference>
<feature type="region of interest" description="Disordered" evidence="1">
    <location>
        <begin position="75"/>
        <end position="134"/>
    </location>
</feature>
<dbReference type="RefSeq" id="WP_127186583.1">
    <property type="nucleotide sequence ID" value="NZ_RZNJ01000001.1"/>
</dbReference>
<dbReference type="Proteomes" id="UP000281547">
    <property type="component" value="Unassembled WGS sequence"/>
</dbReference>
<sequence>MTNARPIAGRVRDRSLIRALTHGLMALVILVLVVTDLGMATAMAEDLPGAPIATRERIEVAQVQRRRTLMDMLFGPREEQQRPPVQEVRPPVQQQQRRQQTQQRSAPQQQQRRAPAPQAALPPPTPTVEKNEDATRLAVFGDSMASDLARALERAYAEDPNIVIIGQGVGSSGFVRDDFFNWPRTIGEQITADSFDLAVVMIGINDRQPISQNGQSLAPLSDEWVAAYQTRVSGFIEQLRRANKPVIWVGLPPMEGGGYGQAMAQISSIQRLASYAAGAEFVDIYERFLDEEGRFSAFGPDISGQRVRMRKDDNIHLSAAGADKVAFYLNQSIRLFYRGGGGISVDVADALEGTDAQSMLRPPYQGLGQIRLLEVAGAVISLTNTQRRAGDLISASASPPRDAGTGFSLEDLVRAPEGRADAFGVGFVPDEEGEDDEEADPTEPPLSEASLR</sequence>
<accession>A0A433XKC3</accession>
<feature type="compositionally biased region" description="Acidic residues" evidence="1">
    <location>
        <begin position="429"/>
        <end position="441"/>
    </location>
</feature>
<feature type="region of interest" description="Disordered" evidence="1">
    <location>
        <begin position="423"/>
        <end position="452"/>
    </location>
</feature>